<comment type="caution">
    <text evidence="2">The sequence shown here is derived from an EMBL/GenBank/DDBJ whole genome shotgun (WGS) entry which is preliminary data.</text>
</comment>
<evidence type="ECO:0000313" key="2">
    <source>
        <dbReference type="EMBL" id="KAI0519665.1"/>
    </source>
</evidence>
<reference evidence="2" key="1">
    <citation type="journal article" date="2022" name="Front. Genet.">
        <title>Chromosome-Scale Assembly of the Dendrobium nobile Genome Provides Insights Into the Molecular Mechanism of the Biosynthesis of the Medicinal Active Ingredient of Dendrobium.</title>
        <authorList>
            <person name="Xu Q."/>
            <person name="Niu S.-C."/>
            <person name="Li K.-L."/>
            <person name="Zheng P.-J."/>
            <person name="Zhang X.-J."/>
            <person name="Jia Y."/>
            <person name="Liu Y."/>
            <person name="Niu Y.-X."/>
            <person name="Yu L.-H."/>
            <person name="Chen D.-F."/>
            <person name="Zhang G.-Q."/>
        </authorList>
    </citation>
    <scope>NUCLEOTIDE SEQUENCE</scope>
    <source>
        <tissue evidence="2">Leaf</tissue>
    </source>
</reference>
<evidence type="ECO:0000259" key="1">
    <source>
        <dbReference type="Pfam" id="PF03372"/>
    </source>
</evidence>
<organism evidence="2 3">
    <name type="scientific">Dendrobium nobile</name>
    <name type="common">Orchid</name>
    <dbReference type="NCBI Taxonomy" id="94219"/>
    <lineage>
        <taxon>Eukaryota</taxon>
        <taxon>Viridiplantae</taxon>
        <taxon>Streptophyta</taxon>
        <taxon>Embryophyta</taxon>
        <taxon>Tracheophyta</taxon>
        <taxon>Spermatophyta</taxon>
        <taxon>Magnoliopsida</taxon>
        <taxon>Liliopsida</taxon>
        <taxon>Asparagales</taxon>
        <taxon>Orchidaceae</taxon>
        <taxon>Epidendroideae</taxon>
        <taxon>Malaxideae</taxon>
        <taxon>Dendrobiinae</taxon>
        <taxon>Dendrobium</taxon>
    </lineage>
</organism>
<dbReference type="PANTHER" id="PTHR33710:SF71">
    <property type="entry name" value="ENDONUCLEASE_EXONUCLEASE_PHOSPHATASE DOMAIN-CONTAINING PROTEIN"/>
    <property type="match status" value="1"/>
</dbReference>
<feature type="domain" description="Endonuclease/exonuclease/phosphatase" evidence="1">
    <location>
        <begin position="7"/>
        <end position="227"/>
    </location>
</feature>
<dbReference type="PANTHER" id="PTHR33710">
    <property type="entry name" value="BNAC02G09200D PROTEIN"/>
    <property type="match status" value="1"/>
</dbReference>
<dbReference type="SUPFAM" id="SSF56219">
    <property type="entry name" value="DNase I-like"/>
    <property type="match status" value="1"/>
</dbReference>
<evidence type="ECO:0000313" key="3">
    <source>
        <dbReference type="Proteomes" id="UP000829196"/>
    </source>
</evidence>
<dbReference type="SMR" id="A0A8T3BR24"/>
<dbReference type="Gene3D" id="3.60.10.10">
    <property type="entry name" value="Endonuclease/exonuclease/phosphatase"/>
    <property type="match status" value="1"/>
</dbReference>
<dbReference type="OrthoDB" id="682716at2759"/>
<dbReference type="InterPro" id="IPR036691">
    <property type="entry name" value="Endo/exonu/phosph_ase_sf"/>
</dbReference>
<dbReference type="InterPro" id="IPR005135">
    <property type="entry name" value="Endo/exonuclease/phosphatase"/>
</dbReference>
<accession>A0A8T3BR24</accession>
<dbReference type="EMBL" id="JAGYWB010000006">
    <property type="protein sequence ID" value="KAI0519665.1"/>
    <property type="molecule type" value="Genomic_DNA"/>
</dbReference>
<dbReference type="AlphaFoldDB" id="A0A8T3BR24"/>
<gene>
    <name evidence="2" type="ORF">KFK09_007119</name>
</gene>
<dbReference type="Proteomes" id="UP000829196">
    <property type="component" value="Unassembled WGS sequence"/>
</dbReference>
<keyword evidence="3" id="KW-1185">Reference proteome</keyword>
<dbReference type="Pfam" id="PF03372">
    <property type="entry name" value="Exo_endo_phos"/>
    <property type="match status" value="1"/>
</dbReference>
<sequence>MSSFGFWNYRGARKSRASLYLKEIVKEIGILFMGLLETKVTLFNRNDVDMLIGTGWDFFQVPSIGKSGGILITWKTDLASFNVFESSNQFVIGEIDIKNNGRWRIATIYGSLNGYERRILWEKLKLYTSNDIAMVIGGDFNCILNKEDKKGGRRFVYSMGAKEMEYFHIFTDLHEVRSIGPKFTWSNNNSGGNKILERLDRCYLNSTALSSHQHMVVKNLARIASDHGPIILKFQNFKDNPYKVFKCEDVRVSNPASFAVIKKSWRKKSEGDFGQVLNRKLRRAVKALFYWSKDKHKTLMEDKESLNKEILELQDKDCFVGLSEDECLLLKSKVSDLNSKLARLDTWWRQHAKVKWDLEGDTNSKFFHAFASARKNANFINKIKDENGEETDDQALIEDIFLKFSLKENGNSENATWKVGRRIAFLWRKKIYLF</sequence>
<proteinExistence type="predicted"/>
<protein>
    <recommendedName>
        <fullName evidence="1">Endonuclease/exonuclease/phosphatase domain-containing protein</fullName>
    </recommendedName>
</protein>
<name>A0A8T3BR24_DENNO</name>